<reference evidence="1 2" key="1">
    <citation type="submission" date="2014-02" db="EMBL/GenBank/DDBJ databases">
        <title>Whole genome sequence of Sphingobium chlorophenolicum NBRC 16172.</title>
        <authorList>
            <person name="Gan H.M."/>
            <person name="Gan H.Y."/>
            <person name="Chew T.H."/>
            <person name="Savka M.A."/>
        </authorList>
    </citation>
    <scope>NUCLEOTIDE SEQUENCE [LARGE SCALE GENOMIC DNA]</scope>
    <source>
        <strain evidence="1 2">NBRC 16172</strain>
    </source>
</reference>
<gene>
    <name evidence="1" type="ORF">BV95_04370</name>
</gene>
<dbReference type="RefSeq" id="WP_037457189.1">
    <property type="nucleotide sequence ID" value="NZ_JFHR01000091.1"/>
</dbReference>
<sequence>MALRTTRTSISFKAPFQLAALDEVLPAGIYDIDTEEEIIEGNERTVYLRVATLLHVRSHNMVRTVTIDPKALQAAFDADDRS</sequence>
<protein>
    <submittedName>
        <fullName evidence="1">Uncharacterized protein</fullName>
    </submittedName>
</protein>
<dbReference type="AlphaFoldDB" id="A0A081R845"/>
<proteinExistence type="predicted"/>
<evidence type="ECO:0000313" key="2">
    <source>
        <dbReference type="Proteomes" id="UP000028411"/>
    </source>
</evidence>
<accession>A0A081R845</accession>
<evidence type="ECO:0000313" key="1">
    <source>
        <dbReference type="EMBL" id="KEQ51368.1"/>
    </source>
</evidence>
<dbReference type="eggNOG" id="ENOG50329CY">
    <property type="taxonomic scope" value="Bacteria"/>
</dbReference>
<name>A0A081R845_SPHCR</name>
<dbReference type="EMBL" id="JFHR01000091">
    <property type="protein sequence ID" value="KEQ51368.1"/>
    <property type="molecule type" value="Genomic_DNA"/>
</dbReference>
<organism evidence="1 2">
    <name type="scientific">Sphingobium chlorophenolicum</name>
    <dbReference type="NCBI Taxonomy" id="46429"/>
    <lineage>
        <taxon>Bacteria</taxon>
        <taxon>Pseudomonadati</taxon>
        <taxon>Pseudomonadota</taxon>
        <taxon>Alphaproteobacteria</taxon>
        <taxon>Sphingomonadales</taxon>
        <taxon>Sphingomonadaceae</taxon>
        <taxon>Sphingobium</taxon>
    </lineage>
</organism>
<dbReference type="Proteomes" id="UP000028411">
    <property type="component" value="Unassembled WGS sequence"/>
</dbReference>
<dbReference type="PATRIC" id="fig|46429.4.peg.4356"/>
<dbReference type="OrthoDB" id="8378722at2"/>
<comment type="caution">
    <text evidence="1">The sequence shown here is derived from an EMBL/GenBank/DDBJ whole genome shotgun (WGS) entry which is preliminary data.</text>
</comment>